<evidence type="ECO:0000313" key="1">
    <source>
        <dbReference type="EMBL" id="KAH7914027.1"/>
    </source>
</evidence>
<keyword evidence="1" id="KW-0689">Ribosomal protein</keyword>
<keyword evidence="2" id="KW-1185">Reference proteome</keyword>
<evidence type="ECO:0000313" key="2">
    <source>
        <dbReference type="Proteomes" id="UP000790377"/>
    </source>
</evidence>
<reference evidence="1" key="1">
    <citation type="journal article" date="2021" name="New Phytol.">
        <title>Evolutionary innovations through gain and loss of genes in the ectomycorrhizal Boletales.</title>
        <authorList>
            <person name="Wu G."/>
            <person name="Miyauchi S."/>
            <person name="Morin E."/>
            <person name="Kuo A."/>
            <person name="Drula E."/>
            <person name="Varga T."/>
            <person name="Kohler A."/>
            <person name="Feng B."/>
            <person name="Cao Y."/>
            <person name="Lipzen A."/>
            <person name="Daum C."/>
            <person name="Hundley H."/>
            <person name="Pangilinan J."/>
            <person name="Johnson J."/>
            <person name="Barry K."/>
            <person name="LaButti K."/>
            <person name="Ng V."/>
            <person name="Ahrendt S."/>
            <person name="Min B."/>
            <person name="Choi I.G."/>
            <person name="Park H."/>
            <person name="Plett J.M."/>
            <person name="Magnuson J."/>
            <person name="Spatafora J.W."/>
            <person name="Nagy L.G."/>
            <person name="Henrissat B."/>
            <person name="Grigoriev I.V."/>
            <person name="Yang Z.L."/>
            <person name="Xu J."/>
            <person name="Martin F.M."/>
        </authorList>
    </citation>
    <scope>NUCLEOTIDE SEQUENCE</scope>
    <source>
        <strain evidence="1">ATCC 28755</strain>
    </source>
</reference>
<sequence>MSLAAYVPKVTTGSSPFANLIKQSKFATFDPQIAQVYTTSGGDAFRGNWGFKRPLPIRRRAAYITVKAVDTKEKQTEWNSAEMQGLWIKNWGELKLEAERSSGNRAGLGPSQGHDGVHWIADSDYAPNTTHPSTWRTAMVPNIHAMNRTEFQNHVEHTRSERKDFYEFLQTQHNAKSRNKSFYQLANGQNRSSAWHDAWERNKSQKRRLDPRSRDMEEVPHRTAGLSYCHYSPLQTFLMTEPRKGRLVEEEKGDKRASSRYVASFAGMGAIVPKGSEGMNRVMEYGDPSRTGEMKFRAQSAALRKAPVVVGLKREGLKAATMDLYLREWESPNHARSNTHKPGSREYVGAVSEAPWASPEPRMSMTAPGRNRVDRAVQQASFATNSLASLSRILDREKQ</sequence>
<keyword evidence="1" id="KW-0687">Ribonucleoprotein</keyword>
<name>A0ACB8AN96_9AGAM</name>
<gene>
    <name evidence="1" type="ORF">BJ138DRAFT_1144755</name>
</gene>
<protein>
    <submittedName>
        <fullName evidence="1">Mitochondrial ribosomal protein subunit-domain-containing protein</fullName>
    </submittedName>
</protein>
<dbReference type="Proteomes" id="UP000790377">
    <property type="component" value="Unassembled WGS sequence"/>
</dbReference>
<organism evidence="1 2">
    <name type="scientific">Hygrophoropsis aurantiaca</name>
    <dbReference type="NCBI Taxonomy" id="72124"/>
    <lineage>
        <taxon>Eukaryota</taxon>
        <taxon>Fungi</taxon>
        <taxon>Dikarya</taxon>
        <taxon>Basidiomycota</taxon>
        <taxon>Agaricomycotina</taxon>
        <taxon>Agaricomycetes</taxon>
        <taxon>Agaricomycetidae</taxon>
        <taxon>Boletales</taxon>
        <taxon>Coniophorineae</taxon>
        <taxon>Hygrophoropsidaceae</taxon>
        <taxon>Hygrophoropsis</taxon>
    </lineage>
</organism>
<accession>A0ACB8AN96</accession>
<comment type="caution">
    <text evidence="1">The sequence shown here is derived from an EMBL/GenBank/DDBJ whole genome shotgun (WGS) entry which is preliminary data.</text>
</comment>
<proteinExistence type="predicted"/>
<dbReference type="EMBL" id="MU267620">
    <property type="protein sequence ID" value="KAH7914027.1"/>
    <property type="molecule type" value="Genomic_DNA"/>
</dbReference>